<sequence length="67" mass="7815">KRIRNTAPQIKIHETEILLDSFSSNPMEKHSGLPLQDMEGLGLILLDEFRYKPRLEKLYQTSRYGPT</sequence>
<proteinExistence type="predicted"/>
<dbReference type="AlphaFoldDB" id="A0AAV4P5P7"/>
<feature type="non-terminal residue" evidence="1">
    <location>
        <position position="1"/>
    </location>
</feature>
<dbReference type="EMBL" id="BPLR01004146">
    <property type="protein sequence ID" value="GIX92672.1"/>
    <property type="molecule type" value="Genomic_DNA"/>
</dbReference>
<name>A0AAV4P5P7_CAEEX</name>
<dbReference type="Proteomes" id="UP001054945">
    <property type="component" value="Unassembled WGS sequence"/>
</dbReference>
<evidence type="ECO:0000313" key="1">
    <source>
        <dbReference type="EMBL" id="GIX92672.1"/>
    </source>
</evidence>
<comment type="caution">
    <text evidence="1">The sequence shown here is derived from an EMBL/GenBank/DDBJ whole genome shotgun (WGS) entry which is preliminary data.</text>
</comment>
<keyword evidence="2" id="KW-1185">Reference proteome</keyword>
<reference evidence="1 2" key="1">
    <citation type="submission" date="2021-06" db="EMBL/GenBank/DDBJ databases">
        <title>Caerostris extrusa draft genome.</title>
        <authorList>
            <person name="Kono N."/>
            <person name="Arakawa K."/>
        </authorList>
    </citation>
    <scope>NUCLEOTIDE SEQUENCE [LARGE SCALE GENOMIC DNA]</scope>
</reference>
<gene>
    <name evidence="1" type="ORF">CEXT_372121</name>
</gene>
<evidence type="ECO:0000313" key="2">
    <source>
        <dbReference type="Proteomes" id="UP001054945"/>
    </source>
</evidence>
<organism evidence="1 2">
    <name type="scientific">Caerostris extrusa</name>
    <name type="common">Bark spider</name>
    <name type="synonym">Caerostris bankana</name>
    <dbReference type="NCBI Taxonomy" id="172846"/>
    <lineage>
        <taxon>Eukaryota</taxon>
        <taxon>Metazoa</taxon>
        <taxon>Ecdysozoa</taxon>
        <taxon>Arthropoda</taxon>
        <taxon>Chelicerata</taxon>
        <taxon>Arachnida</taxon>
        <taxon>Araneae</taxon>
        <taxon>Araneomorphae</taxon>
        <taxon>Entelegynae</taxon>
        <taxon>Araneoidea</taxon>
        <taxon>Araneidae</taxon>
        <taxon>Caerostris</taxon>
    </lineage>
</organism>
<accession>A0AAV4P5P7</accession>
<protein>
    <submittedName>
        <fullName evidence="1">Uncharacterized protein</fullName>
    </submittedName>
</protein>